<evidence type="ECO:0000256" key="3">
    <source>
        <dbReference type="ARBA" id="ARBA00003697"/>
    </source>
</evidence>
<dbReference type="GeneID" id="68105806"/>
<dbReference type="GO" id="GO:0016567">
    <property type="term" value="P:protein ubiquitination"/>
    <property type="evidence" value="ECO:0007669"/>
    <property type="project" value="InterPro"/>
</dbReference>
<feature type="domain" description="PPIase cyclophilin-type" evidence="12">
    <location>
        <begin position="300"/>
        <end position="447"/>
    </location>
</feature>
<comment type="function">
    <text evidence="3">May catalyze the cis-trans isomerization of proline imidic peptide bonds in oligopeptides thereby assisting the folding of proteins. May also function as a chaperone, playing a role in intracellular transport of proteins. May also have a protein ubiquitin ligase activity acting as an E3 ubiquitin protein ligase or as a ubiquitin-ubiquitin ligase promoting elongation of ubiquitin chains on proteins.</text>
</comment>
<keyword evidence="9" id="KW-0413">Isomerase</keyword>
<evidence type="ECO:0000256" key="10">
    <source>
        <dbReference type="ARBA" id="ARBA00023242"/>
    </source>
</evidence>
<feature type="region of interest" description="Disordered" evidence="11">
    <location>
        <begin position="215"/>
        <end position="234"/>
    </location>
</feature>
<dbReference type="GO" id="GO:0061630">
    <property type="term" value="F:ubiquitin protein ligase activity"/>
    <property type="evidence" value="ECO:0007669"/>
    <property type="project" value="UniProtKB-EC"/>
</dbReference>
<gene>
    <name evidence="13" type="ORF">C9374_013353</name>
</gene>
<organism evidence="13 14">
    <name type="scientific">Naegleria lovaniensis</name>
    <name type="common">Amoeba</name>
    <dbReference type="NCBI Taxonomy" id="51637"/>
    <lineage>
        <taxon>Eukaryota</taxon>
        <taxon>Discoba</taxon>
        <taxon>Heterolobosea</taxon>
        <taxon>Tetramitia</taxon>
        <taxon>Eutetramitia</taxon>
        <taxon>Vahlkampfiidae</taxon>
        <taxon>Naegleria</taxon>
    </lineage>
</organism>
<feature type="compositionally biased region" description="Basic and acidic residues" evidence="11">
    <location>
        <begin position="482"/>
        <end position="492"/>
    </location>
</feature>
<evidence type="ECO:0000313" key="13">
    <source>
        <dbReference type="EMBL" id="KAG2391868.1"/>
    </source>
</evidence>
<dbReference type="EMBL" id="PYSW02000006">
    <property type="protein sequence ID" value="KAG2391868.1"/>
    <property type="molecule type" value="Genomic_DNA"/>
</dbReference>
<evidence type="ECO:0000313" key="14">
    <source>
        <dbReference type="Proteomes" id="UP000816034"/>
    </source>
</evidence>
<dbReference type="CDD" id="cd16663">
    <property type="entry name" value="RING-Ubox_PPIL2"/>
    <property type="match status" value="1"/>
</dbReference>
<evidence type="ECO:0000256" key="7">
    <source>
        <dbReference type="ARBA" id="ARBA00022786"/>
    </source>
</evidence>
<dbReference type="Gene3D" id="3.30.40.10">
    <property type="entry name" value="Zinc/RING finger domain, C3HC4 (zinc finger)"/>
    <property type="match status" value="1"/>
</dbReference>
<dbReference type="InterPro" id="IPR029000">
    <property type="entry name" value="Cyclophilin-like_dom_sf"/>
</dbReference>
<dbReference type="InterPro" id="IPR013083">
    <property type="entry name" value="Znf_RING/FYVE/PHD"/>
</dbReference>
<evidence type="ECO:0000256" key="1">
    <source>
        <dbReference type="ARBA" id="ARBA00000900"/>
    </source>
</evidence>
<evidence type="ECO:0000256" key="9">
    <source>
        <dbReference type="ARBA" id="ARBA00023235"/>
    </source>
</evidence>
<dbReference type="Pfam" id="PF00160">
    <property type="entry name" value="Pro_isomerase"/>
    <property type="match status" value="1"/>
</dbReference>
<evidence type="ECO:0000259" key="12">
    <source>
        <dbReference type="PROSITE" id="PS50072"/>
    </source>
</evidence>
<evidence type="ECO:0000256" key="6">
    <source>
        <dbReference type="ARBA" id="ARBA00022679"/>
    </source>
</evidence>
<dbReference type="PANTHER" id="PTHR45625:SF4">
    <property type="entry name" value="PEPTIDYLPROLYL ISOMERASE DOMAIN AND WD REPEAT-CONTAINING PROTEIN 1"/>
    <property type="match status" value="1"/>
</dbReference>
<dbReference type="InterPro" id="IPR003613">
    <property type="entry name" value="Ubox_domain"/>
</dbReference>
<dbReference type="InterPro" id="IPR044666">
    <property type="entry name" value="Cyclophilin_A-like"/>
</dbReference>
<evidence type="ECO:0000256" key="5">
    <source>
        <dbReference type="ARBA" id="ARBA00007930"/>
    </source>
</evidence>
<sequence length="542" mass="61973">MPSHSKKHGHLYVRSSELASRRKAEAEHKIGKSLPFYHCCLTFQPITGEPVATRDGYMFDILNILPWIRKHHIHPITGEPLEMNNLIRLHIKMNEEGKPYCPATNRIFTEQSHIVAIAKTGNVYSWNGIENLNLIEGDVMHDVLTNEEFTKDDIITIQDPKNPRDITTMHHQVEQKIQEEKKKRKASEESSNLEKVSEYINLNSSTSKVLEEMERRKKKKLENNEEEQELKSHALRGDEKSFGVLSSDTKASSLTSSVMNVRTKSHESEKINEQYWKDKFAQYDRIKKQFKDKKAYVSLHTNFGDLNFELYPYLCPQTCDNFIELCNRKYYDGIKFHRLIKGFMIQGGDPTGTGRGGKSIWNSDFKDEISGKLRHDAFGVLSMANRGPNTNSSQFFITFKPVPHLDNKHTVFGRLVGGSKVLELIEKIKTDEEDRPIEDVIIEKTSVFYNPFAEDAKIQRELARSQQVITSLPSNVSTTENTARDEESKEQFGHWFSNPSGLSKVSTGDVPGAATSHSVGKYLKLNTRNTQDFLQSLSGEKK</sequence>
<keyword evidence="6" id="KW-0808">Transferase</keyword>
<comment type="catalytic activity">
    <reaction evidence="1">
        <text>S-ubiquitinyl-[E2 ubiquitin-conjugating enzyme]-L-cysteine + [acceptor protein]-L-lysine = [E2 ubiquitin-conjugating enzyme]-L-cysteine + N(6)-ubiquitinyl-[acceptor protein]-L-lysine.</text>
        <dbReference type="EC" id="2.3.2.27"/>
    </reaction>
</comment>
<dbReference type="GO" id="GO:0071013">
    <property type="term" value="C:catalytic step 2 spliceosome"/>
    <property type="evidence" value="ECO:0007669"/>
    <property type="project" value="TreeGrafter"/>
</dbReference>
<dbReference type="SUPFAM" id="SSF50891">
    <property type="entry name" value="Cyclophilin-like"/>
    <property type="match status" value="1"/>
</dbReference>
<evidence type="ECO:0000256" key="11">
    <source>
        <dbReference type="SAM" id="MobiDB-lite"/>
    </source>
</evidence>
<dbReference type="CDD" id="cd01923">
    <property type="entry name" value="cyclophilin_RING"/>
    <property type="match status" value="1"/>
</dbReference>
<keyword evidence="10" id="KW-0539">Nucleus</keyword>
<feature type="region of interest" description="Disordered" evidence="11">
    <location>
        <begin position="178"/>
        <end position="198"/>
    </location>
</feature>
<dbReference type="InterPro" id="IPR002130">
    <property type="entry name" value="Cyclophilin-type_PPIase_dom"/>
</dbReference>
<accession>A0AA88KN97</accession>
<evidence type="ECO:0000256" key="2">
    <source>
        <dbReference type="ARBA" id="ARBA00000971"/>
    </source>
</evidence>
<comment type="catalytic activity">
    <reaction evidence="2">
        <text>[protein]-peptidylproline (omega=180) = [protein]-peptidylproline (omega=0)</text>
        <dbReference type="Rhea" id="RHEA:16237"/>
        <dbReference type="Rhea" id="RHEA-COMP:10747"/>
        <dbReference type="Rhea" id="RHEA-COMP:10748"/>
        <dbReference type="ChEBI" id="CHEBI:83833"/>
        <dbReference type="ChEBI" id="CHEBI:83834"/>
        <dbReference type="EC" id="5.2.1.8"/>
    </reaction>
</comment>
<keyword evidence="7" id="KW-0833">Ubl conjugation pathway</keyword>
<reference evidence="13 14" key="1">
    <citation type="journal article" date="2018" name="BMC Genomics">
        <title>The genome of Naegleria lovaniensis, the basis for a comparative approach to unravel pathogenicity factors of the human pathogenic amoeba N. fowleri.</title>
        <authorList>
            <person name="Liechti N."/>
            <person name="Schurch N."/>
            <person name="Bruggmann R."/>
            <person name="Wittwer M."/>
        </authorList>
    </citation>
    <scope>NUCLEOTIDE SEQUENCE [LARGE SCALE GENOMIC DNA]</scope>
    <source>
        <strain evidence="13 14">ATCC 30569</strain>
    </source>
</reference>
<dbReference type="PRINTS" id="PR00153">
    <property type="entry name" value="CSAPPISMRASE"/>
</dbReference>
<comment type="caution">
    <text evidence="13">The sequence shown here is derived from an EMBL/GenBank/DDBJ whole genome shotgun (WGS) entry which is preliminary data.</text>
</comment>
<protein>
    <recommendedName>
        <fullName evidence="12">PPIase cyclophilin-type domain-containing protein</fullName>
    </recommendedName>
</protein>
<comment type="subcellular location">
    <subcellularLocation>
        <location evidence="4">Nucleus</location>
    </subcellularLocation>
</comment>
<dbReference type="GO" id="GO:0003755">
    <property type="term" value="F:peptidyl-prolyl cis-trans isomerase activity"/>
    <property type="evidence" value="ECO:0007669"/>
    <property type="project" value="UniProtKB-KW"/>
</dbReference>
<dbReference type="PANTHER" id="PTHR45625">
    <property type="entry name" value="PEPTIDYL-PROLYL CIS-TRANS ISOMERASE-RELATED"/>
    <property type="match status" value="1"/>
</dbReference>
<evidence type="ECO:0000256" key="4">
    <source>
        <dbReference type="ARBA" id="ARBA00004123"/>
    </source>
</evidence>
<dbReference type="SMART" id="SM00504">
    <property type="entry name" value="Ubox"/>
    <property type="match status" value="1"/>
</dbReference>
<dbReference type="RefSeq" id="XP_044553762.1">
    <property type="nucleotide sequence ID" value="XM_044689220.1"/>
</dbReference>
<dbReference type="InterPro" id="IPR026951">
    <property type="entry name" value="PPIL2_U-box_dom"/>
</dbReference>
<dbReference type="AlphaFoldDB" id="A0AA88KN97"/>
<dbReference type="FunFam" id="2.40.100.10:FF:000014">
    <property type="entry name" value="Peptidyl-prolyl cis-trans isomerase cyp65"/>
    <property type="match status" value="1"/>
</dbReference>
<proteinExistence type="inferred from homology"/>
<feature type="region of interest" description="Disordered" evidence="11">
    <location>
        <begin position="474"/>
        <end position="497"/>
    </location>
</feature>
<keyword evidence="14" id="KW-1185">Reference proteome</keyword>
<keyword evidence="8" id="KW-0697">Rotamase</keyword>
<dbReference type="SUPFAM" id="SSF57850">
    <property type="entry name" value="RING/U-box"/>
    <property type="match status" value="1"/>
</dbReference>
<dbReference type="PROSITE" id="PS50072">
    <property type="entry name" value="CSA_PPIASE_2"/>
    <property type="match status" value="1"/>
</dbReference>
<dbReference type="Gene3D" id="2.40.100.10">
    <property type="entry name" value="Cyclophilin-like"/>
    <property type="match status" value="1"/>
</dbReference>
<evidence type="ECO:0000256" key="8">
    <source>
        <dbReference type="ARBA" id="ARBA00023110"/>
    </source>
</evidence>
<comment type="similarity">
    <text evidence="5">Belongs to the cyclophilin-type PPIase family. PPIL2 subfamily.</text>
</comment>
<name>A0AA88KN97_NAELO</name>
<dbReference type="Proteomes" id="UP000816034">
    <property type="component" value="Unassembled WGS sequence"/>
</dbReference>